<keyword evidence="3" id="KW-1185">Reference proteome</keyword>
<feature type="compositionally biased region" description="Gly residues" evidence="1">
    <location>
        <begin position="42"/>
        <end position="54"/>
    </location>
</feature>
<comment type="caution">
    <text evidence="2">The sequence shown here is derived from an EMBL/GenBank/DDBJ whole genome shotgun (WGS) entry which is preliminary data.</text>
</comment>
<organism evidence="2 3">
    <name type="scientific">Caenibius tardaugens NBRC 16725</name>
    <dbReference type="NCBI Taxonomy" id="1219035"/>
    <lineage>
        <taxon>Bacteria</taxon>
        <taxon>Pseudomonadati</taxon>
        <taxon>Pseudomonadota</taxon>
        <taxon>Alphaproteobacteria</taxon>
        <taxon>Sphingomonadales</taxon>
        <taxon>Erythrobacteraceae</taxon>
        <taxon>Caenibius</taxon>
    </lineage>
</organism>
<dbReference type="Proteomes" id="UP000016568">
    <property type="component" value="Unassembled WGS sequence"/>
</dbReference>
<gene>
    <name evidence="2" type="ORF">NT2_06_03420</name>
</gene>
<evidence type="ECO:0000313" key="3">
    <source>
        <dbReference type="Proteomes" id="UP000016568"/>
    </source>
</evidence>
<protein>
    <submittedName>
        <fullName evidence="2">Uncharacterized protein</fullName>
    </submittedName>
</protein>
<sequence length="83" mass="8024">MVREPWAKRSTSPARNALDPGESILKTACPSKMVSAAATGDTAGGGIAGPGGGLSAALTEGGAAVERHTAAPSARPLTVGSVP</sequence>
<dbReference type="EMBL" id="BASZ01000006">
    <property type="protein sequence ID" value="GAD49902.1"/>
    <property type="molecule type" value="Genomic_DNA"/>
</dbReference>
<proteinExistence type="predicted"/>
<accession>U2YN17</accession>
<feature type="region of interest" description="Disordered" evidence="1">
    <location>
        <begin position="1"/>
        <end position="21"/>
    </location>
</feature>
<reference evidence="2 3" key="1">
    <citation type="submission" date="2013-09" db="EMBL/GenBank/DDBJ databases">
        <title>Whole genome shotgun sequence of Novosphingobium tardaugens NBRC 16725.</title>
        <authorList>
            <person name="Isaki S."/>
            <person name="Hosoyama A."/>
            <person name="Tsuchikane K."/>
            <person name="Katsumata H."/>
            <person name="Ando Y."/>
            <person name="Yamazaki S."/>
            <person name="Fujita N."/>
        </authorList>
    </citation>
    <scope>NUCLEOTIDE SEQUENCE [LARGE SCALE GENOMIC DNA]</scope>
    <source>
        <strain evidence="2 3">NBRC 16725</strain>
    </source>
</reference>
<dbReference type="AlphaFoldDB" id="U2YN17"/>
<evidence type="ECO:0000256" key="1">
    <source>
        <dbReference type="SAM" id="MobiDB-lite"/>
    </source>
</evidence>
<feature type="region of interest" description="Disordered" evidence="1">
    <location>
        <begin position="40"/>
        <end position="83"/>
    </location>
</feature>
<name>U2YN17_9SPHN</name>
<evidence type="ECO:0000313" key="2">
    <source>
        <dbReference type="EMBL" id="GAD49902.1"/>
    </source>
</evidence>